<feature type="compositionally biased region" description="Basic and acidic residues" evidence="4">
    <location>
        <begin position="7"/>
        <end position="32"/>
    </location>
</feature>
<accession>A0AAE1V0H2</accession>
<keyword evidence="3" id="KW-0804">Transcription</keyword>
<evidence type="ECO:0000256" key="2">
    <source>
        <dbReference type="ARBA" id="ARBA00023015"/>
    </source>
</evidence>
<evidence type="ECO:0000256" key="1">
    <source>
        <dbReference type="ARBA" id="ARBA00022491"/>
    </source>
</evidence>
<keyword evidence="5" id="KW-0812">Transmembrane</keyword>
<proteinExistence type="predicted"/>
<keyword evidence="2" id="KW-0805">Transcription regulation</keyword>
<dbReference type="EMBL" id="JAVYJV010000020">
    <property type="protein sequence ID" value="KAK4344064.1"/>
    <property type="molecule type" value="Genomic_DNA"/>
</dbReference>
<evidence type="ECO:0000313" key="6">
    <source>
        <dbReference type="EMBL" id="KAK4344064.1"/>
    </source>
</evidence>
<evidence type="ECO:0000256" key="4">
    <source>
        <dbReference type="SAM" id="MobiDB-lite"/>
    </source>
</evidence>
<evidence type="ECO:0000256" key="3">
    <source>
        <dbReference type="ARBA" id="ARBA00023163"/>
    </source>
</evidence>
<evidence type="ECO:0000313" key="7">
    <source>
        <dbReference type="Proteomes" id="UP001291623"/>
    </source>
</evidence>
<keyword evidence="7" id="KW-1185">Reference proteome</keyword>
<evidence type="ECO:0000256" key="5">
    <source>
        <dbReference type="SAM" id="Phobius"/>
    </source>
</evidence>
<feature type="transmembrane region" description="Helical" evidence="5">
    <location>
        <begin position="451"/>
        <end position="470"/>
    </location>
</feature>
<protein>
    <submittedName>
        <fullName evidence="6">Uncharacterized protein</fullName>
    </submittedName>
</protein>
<dbReference type="InterPro" id="IPR040356">
    <property type="entry name" value="SPEAR"/>
</dbReference>
<dbReference type="PANTHER" id="PTHR33388:SF35">
    <property type="match status" value="1"/>
</dbReference>
<keyword evidence="5" id="KW-1133">Transmembrane helix</keyword>
<keyword evidence="5" id="KW-0472">Membrane</keyword>
<organism evidence="6 7">
    <name type="scientific">Anisodus tanguticus</name>
    <dbReference type="NCBI Taxonomy" id="243964"/>
    <lineage>
        <taxon>Eukaryota</taxon>
        <taxon>Viridiplantae</taxon>
        <taxon>Streptophyta</taxon>
        <taxon>Embryophyta</taxon>
        <taxon>Tracheophyta</taxon>
        <taxon>Spermatophyta</taxon>
        <taxon>Magnoliopsida</taxon>
        <taxon>eudicotyledons</taxon>
        <taxon>Gunneridae</taxon>
        <taxon>Pentapetalae</taxon>
        <taxon>asterids</taxon>
        <taxon>lamiids</taxon>
        <taxon>Solanales</taxon>
        <taxon>Solanaceae</taxon>
        <taxon>Solanoideae</taxon>
        <taxon>Hyoscyameae</taxon>
        <taxon>Anisodus</taxon>
    </lineage>
</organism>
<dbReference type="GO" id="GO:0003700">
    <property type="term" value="F:DNA-binding transcription factor activity"/>
    <property type="evidence" value="ECO:0007669"/>
    <property type="project" value="InterPro"/>
</dbReference>
<comment type="caution">
    <text evidence="6">The sequence shown here is derived from an EMBL/GenBank/DDBJ whole genome shotgun (WGS) entry which is preliminary data.</text>
</comment>
<dbReference type="AlphaFoldDB" id="A0AAE1V0H2"/>
<feature type="compositionally biased region" description="Basic residues" evidence="4">
    <location>
        <begin position="59"/>
        <end position="69"/>
    </location>
</feature>
<feature type="region of interest" description="Disordered" evidence="4">
    <location>
        <begin position="1"/>
        <end position="72"/>
    </location>
</feature>
<sequence length="517" mass="56721">MAFIGNDRGERDDEGKGMGLVGDHRSSEEHTHRYSNSSGGGGGGGGSSGSGCGGATSRASKKVKQKKVPQRGLGVAQLERIRLEEHHKKDPIFQTPNVLIAPKSIPFRPSTMDLPSKNCVFRPNPSALVLDGFRPKTLQSSKSLGELSWSSVLGPSGDNCSKLWSCEYSPERESQQGNRNRHGVVFGPDVDLPNELHNPILPLPGVLQRSQQYQQPSCSSSMMNISSGISSSSSSVLNYQMELPSNQNYYSCNYLPLWPEEVKMTGMKRPYPFSPEFPPVPQFHCKFPPRYVSLPSRSRQSASCSNDCAVSLESGNLLKREVPSRSRTLSESKPRNVVRRNKALNGGFLTLAPPTAAFPYQHSSSSALQSQEILTLESVTCQGGVEEPTTSSALSRSVQQPMFGFFPTAKLQIHQEGTNKRNCHVEENLCLSPGDMSRCVSSGLSFLCGRITFLLMNVLTICTVHLSFVLTSWSMKIFQDLDSVFLVQLVRRFDKDRKSLLERKAKGRAAADKGRGA</sequence>
<feature type="compositionally biased region" description="Gly residues" evidence="4">
    <location>
        <begin position="38"/>
        <end position="54"/>
    </location>
</feature>
<dbReference type="Proteomes" id="UP001291623">
    <property type="component" value="Unassembled WGS sequence"/>
</dbReference>
<dbReference type="PANTHER" id="PTHR33388">
    <property type="entry name" value="OS01G0212500 PROTEIN"/>
    <property type="match status" value="1"/>
</dbReference>
<gene>
    <name evidence="6" type="ORF">RND71_037158</name>
</gene>
<reference evidence="6" key="1">
    <citation type="submission" date="2023-12" db="EMBL/GenBank/DDBJ databases">
        <title>Genome assembly of Anisodus tanguticus.</title>
        <authorList>
            <person name="Wang Y.-J."/>
        </authorList>
    </citation>
    <scope>NUCLEOTIDE SEQUENCE</scope>
    <source>
        <strain evidence="6">KB-2021</strain>
        <tissue evidence="6">Leaf</tissue>
    </source>
</reference>
<keyword evidence="1" id="KW-0678">Repressor</keyword>
<name>A0AAE1V0H2_9SOLA</name>